<organism evidence="1 2">
    <name type="scientific">Haloactinopolyspora alba</name>
    <dbReference type="NCBI Taxonomy" id="648780"/>
    <lineage>
        <taxon>Bacteria</taxon>
        <taxon>Bacillati</taxon>
        <taxon>Actinomycetota</taxon>
        <taxon>Actinomycetes</taxon>
        <taxon>Jiangellales</taxon>
        <taxon>Jiangellaceae</taxon>
        <taxon>Haloactinopolyspora</taxon>
    </lineage>
</organism>
<gene>
    <name evidence="1" type="ORF">CLV30_101137</name>
</gene>
<accession>A0A2P8EFD8</accession>
<sequence length="410" mass="46050">MAPKSAPSAGSTRELLLKLSLDSSDVVKDQELRVERTAQSANHQLIEWTADAEQIALDWGVPDEVSSATTWQIVRDGRAIETVSSTQFVDRRADPRRGHLYKIRALHTNGSVGTFKPYFFMIDVPERRDYRGRTFSEVKAMELSDGKEINQEERVEGHNVWWNTFIPPHHVESSLSQVLCPELILPSDHLFRGDGTAAQTINEFFAIGADGIPREFTESGNFGWDIPGEESSRTSTRWRSRFYTPQGATDPTTSTASWHGKVGTTAIDEKITEEAPEPLDEWYYFETVEEAESDLNWEPIYQNYEPDMAYTYLEHDASDPLCAGGAAPAISYGAAFFSHPGGRVSIVGEHDQAPSHEIGVDYYVNGNHRANKCLYRFNNRGFEFLAPPAPNATVDIDLNILLWSRLCNPQ</sequence>
<keyword evidence="2" id="KW-1185">Reference proteome</keyword>
<evidence type="ECO:0000313" key="2">
    <source>
        <dbReference type="Proteomes" id="UP000243528"/>
    </source>
</evidence>
<proteinExistence type="predicted"/>
<name>A0A2P8EFD8_9ACTN</name>
<reference evidence="1 2" key="1">
    <citation type="submission" date="2018-03" db="EMBL/GenBank/DDBJ databases">
        <title>Genomic Encyclopedia of Archaeal and Bacterial Type Strains, Phase II (KMG-II): from individual species to whole genera.</title>
        <authorList>
            <person name="Goeker M."/>
        </authorList>
    </citation>
    <scope>NUCLEOTIDE SEQUENCE [LARGE SCALE GENOMIC DNA]</scope>
    <source>
        <strain evidence="1 2">DSM 45211</strain>
    </source>
</reference>
<comment type="caution">
    <text evidence="1">The sequence shown here is derived from an EMBL/GenBank/DDBJ whole genome shotgun (WGS) entry which is preliminary data.</text>
</comment>
<dbReference type="Proteomes" id="UP000243528">
    <property type="component" value="Unassembled WGS sequence"/>
</dbReference>
<dbReference type="EMBL" id="PYGE01000001">
    <property type="protein sequence ID" value="PSL08170.1"/>
    <property type="molecule type" value="Genomic_DNA"/>
</dbReference>
<evidence type="ECO:0000313" key="1">
    <source>
        <dbReference type="EMBL" id="PSL08170.1"/>
    </source>
</evidence>
<dbReference type="AlphaFoldDB" id="A0A2P8EFD8"/>
<protein>
    <submittedName>
        <fullName evidence="1">Uncharacterized protein</fullName>
    </submittedName>
</protein>